<dbReference type="KEGG" id="tatv:25783525"/>
<sequence>MCCQIFFAAFHRLHPRLANEISLRVSGETLTGSRSIVDYVHDHWKQWVEEAQAAADHAALLAAANDPLPPTYPAYNHNLHTMPKERYQRHVQESFSKLHVHQNHHYYHDSIKVTEGPTPVHEEHQPGDCAPYDLGQASTWGSATGQTERCKTRSDDCVCKQCSITVPQQKQNTVASNRLIPGPEYICPSCGQQGDHYNYFCTVNRKAAQVIDNMLVDPQRAALMATGSNLADEPLPKQVPSTQLEAADTSSSDLIMFSSGSEAEEAQPTCFEDDGDKAFGN</sequence>
<dbReference type="GeneID" id="25783525"/>
<dbReference type="Proteomes" id="UP000005426">
    <property type="component" value="Unassembled WGS sequence"/>
</dbReference>
<dbReference type="AlphaFoldDB" id="G9P0F7"/>
<proteinExistence type="predicted"/>
<dbReference type="OrthoDB" id="5151375at2759"/>
<accession>G9P0F7</accession>
<evidence type="ECO:0000256" key="1">
    <source>
        <dbReference type="SAM" id="MobiDB-lite"/>
    </source>
</evidence>
<feature type="compositionally biased region" description="Polar residues" evidence="1">
    <location>
        <begin position="239"/>
        <end position="261"/>
    </location>
</feature>
<name>G9P0F7_HYPAI</name>
<dbReference type="STRING" id="452589.G9P0F7"/>
<dbReference type="eggNOG" id="ENOG502RR6D">
    <property type="taxonomic scope" value="Eukaryota"/>
</dbReference>
<keyword evidence="3" id="KW-1185">Reference proteome</keyword>
<gene>
    <name evidence="2" type="ORF">TRIATDRAFT_320454</name>
</gene>
<comment type="caution">
    <text evidence="2">The sequence shown here is derived from an EMBL/GenBank/DDBJ whole genome shotgun (WGS) entry which is preliminary data.</text>
</comment>
<feature type="non-terminal residue" evidence="2">
    <location>
        <position position="281"/>
    </location>
</feature>
<evidence type="ECO:0000313" key="3">
    <source>
        <dbReference type="Proteomes" id="UP000005426"/>
    </source>
</evidence>
<feature type="region of interest" description="Disordered" evidence="1">
    <location>
        <begin position="228"/>
        <end position="281"/>
    </location>
</feature>
<reference evidence="2 3" key="1">
    <citation type="journal article" date="2011" name="Genome Biol.">
        <title>Comparative genome sequence analysis underscores mycoparasitism as the ancestral life style of Trichoderma.</title>
        <authorList>
            <person name="Kubicek C.P."/>
            <person name="Herrera-Estrella A."/>
            <person name="Seidl-Seiboth V."/>
            <person name="Martinez D.A."/>
            <person name="Druzhinina I.S."/>
            <person name="Thon M."/>
            <person name="Zeilinger S."/>
            <person name="Casas-Flores S."/>
            <person name="Horwitz B.A."/>
            <person name="Mukherjee P.K."/>
            <person name="Mukherjee M."/>
            <person name="Kredics L."/>
            <person name="Alcaraz L.D."/>
            <person name="Aerts A."/>
            <person name="Antal Z."/>
            <person name="Atanasova L."/>
            <person name="Cervantes-Badillo M.G."/>
            <person name="Challacombe J."/>
            <person name="Chertkov O."/>
            <person name="McCluskey K."/>
            <person name="Coulpier F."/>
            <person name="Deshpande N."/>
            <person name="von Doehren H."/>
            <person name="Ebbole D.J."/>
            <person name="Esquivel-Naranjo E.U."/>
            <person name="Fekete E."/>
            <person name="Flipphi M."/>
            <person name="Glaser F."/>
            <person name="Gomez-Rodriguez E.Y."/>
            <person name="Gruber S."/>
            <person name="Han C."/>
            <person name="Henrissat B."/>
            <person name="Hermosa R."/>
            <person name="Hernandez-Onate M."/>
            <person name="Karaffa L."/>
            <person name="Kosti I."/>
            <person name="Le Crom S."/>
            <person name="Lindquist E."/>
            <person name="Lucas S."/>
            <person name="Luebeck M."/>
            <person name="Luebeck P.S."/>
            <person name="Margeot A."/>
            <person name="Metz B."/>
            <person name="Misra M."/>
            <person name="Nevalainen H."/>
            <person name="Omann M."/>
            <person name="Packer N."/>
            <person name="Perrone G."/>
            <person name="Uresti-Rivera E.E."/>
            <person name="Salamov A."/>
            <person name="Schmoll M."/>
            <person name="Seiboth B."/>
            <person name="Shapiro H."/>
            <person name="Sukno S."/>
            <person name="Tamayo-Ramos J.A."/>
            <person name="Tisch D."/>
            <person name="Wiest A."/>
            <person name="Wilkinson H.H."/>
            <person name="Zhang M."/>
            <person name="Coutinho P.M."/>
            <person name="Kenerley C.M."/>
            <person name="Monte E."/>
            <person name="Baker S.E."/>
            <person name="Grigoriev I.V."/>
        </authorList>
    </citation>
    <scope>NUCLEOTIDE SEQUENCE [LARGE SCALE GENOMIC DNA]</scope>
    <source>
        <strain evidence="3">ATCC 20476 / IMI 206040</strain>
    </source>
</reference>
<evidence type="ECO:0000313" key="2">
    <source>
        <dbReference type="EMBL" id="EHK43148.1"/>
    </source>
</evidence>
<dbReference type="EMBL" id="ABDG02000026">
    <property type="protein sequence ID" value="EHK43148.1"/>
    <property type="molecule type" value="Genomic_DNA"/>
</dbReference>
<protein>
    <submittedName>
        <fullName evidence="2">Uncharacterized protein</fullName>
    </submittedName>
</protein>
<organism evidence="2 3">
    <name type="scientific">Hypocrea atroviridis (strain ATCC 20476 / IMI 206040)</name>
    <name type="common">Trichoderma atroviride</name>
    <dbReference type="NCBI Taxonomy" id="452589"/>
    <lineage>
        <taxon>Eukaryota</taxon>
        <taxon>Fungi</taxon>
        <taxon>Dikarya</taxon>
        <taxon>Ascomycota</taxon>
        <taxon>Pezizomycotina</taxon>
        <taxon>Sordariomycetes</taxon>
        <taxon>Hypocreomycetidae</taxon>
        <taxon>Hypocreales</taxon>
        <taxon>Hypocreaceae</taxon>
        <taxon>Trichoderma</taxon>
    </lineage>
</organism>
<dbReference type="HOGENOM" id="CLU_992280_0_0_1"/>